<organism evidence="2">
    <name type="scientific">Oryza brachyantha</name>
    <name type="common">malo sina</name>
    <dbReference type="NCBI Taxonomy" id="4533"/>
    <lineage>
        <taxon>Eukaryota</taxon>
        <taxon>Viridiplantae</taxon>
        <taxon>Streptophyta</taxon>
        <taxon>Embryophyta</taxon>
        <taxon>Tracheophyta</taxon>
        <taxon>Spermatophyta</taxon>
        <taxon>Magnoliopsida</taxon>
        <taxon>Liliopsida</taxon>
        <taxon>Poales</taxon>
        <taxon>Poaceae</taxon>
        <taxon>BOP clade</taxon>
        <taxon>Oryzoideae</taxon>
        <taxon>Oryzeae</taxon>
        <taxon>Oryzinae</taxon>
        <taxon>Oryza</taxon>
    </lineage>
</organism>
<evidence type="ECO:0000313" key="2">
    <source>
        <dbReference type="EnsemblPlants" id="OB05G32270.1"/>
    </source>
</evidence>
<feature type="region of interest" description="Disordered" evidence="1">
    <location>
        <begin position="1"/>
        <end position="59"/>
    </location>
</feature>
<keyword evidence="3" id="KW-1185">Reference proteome</keyword>
<accession>J3M9F3</accession>
<feature type="compositionally biased region" description="Polar residues" evidence="1">
    <location>
        <begin position="9"/>
        <end position="28"/>
    </location>
</feature>
<dbReference type="Proteomes" id="UP000006038">
    <property type="component" value="Chromosome 5"/>
</dbReference>
<proteinExistence type="predicted"/>
<evidence type="ECO:0000256" key="1">
    <source>
        <dbReference type="SAM" id="MobiDB-lite"/>
    </source>
</evidence>
<dbReference type="Gramene" id="OB05G32270.1">
    <property type="protein sequence ID" value="OB05G32270.1"/>
    <property type="gene ID" value="OB05G32270"/>
</dbReference>
<reference evidence="2" key="2">
    <citation type="submission" date="2013-04" db="UniProtKB">
        <authorList>
            <consortium name="EnsemblPlants"/>
        </authorList>
    </citation>
    <scope>IDENTIFICATION</scope>
</reference>
<name>J3M9F3_ORYBR</name>
<protein>
    <submittedName>
        <fullName evidence="2">Uncharacterized protein</fullName>
    </submittedName>
</protein>
<dbReference type="EnsemblPlants" id="OB05G32270.1">
    <property type="protein sequence ID" value="OB05G32270.1"/>
    <property type="gene ID" value="OB05G32270"/>
</dbReference>
<dbReference type="AlphaFoldDB" id="J3M9F3"/>
<reference evidence="2" key="1">
    <citation type="journal article" date="2013" name="Nat. Commun.">
        <title>Whole-genome sequencing of Oryza brachyantha reveals mechanisms underlying Oryza genome evolution.</title>
        <authorList>
            <person name="Chen J."/>
            <person name="Huang Q."/>
            <person name="Gao D."/>
            <person name="Wang J."/>
            <person name="Lang Y."/>
            <person name="Liu T."/>
            <person name="Li B."/>
            <person name="Bai Z."/>
            <person name="Luis Goicoechea J."/>
            <person name="Liang C."/>
            <person name="Chen C."/>
            <person name="Zhang W."/>
            <person name="Sun S."/>
            <person name="Liao Y."/>
            <person name="Zhang X."/>
            <person name="Yang L."/>
            <person name="Song C."/>
            <person name="Wang M."/>
            <person name="Shi J."/>
            <person name="Liu G."/>
            <person name="Liu J."/>
            <person name="Zhou H."/>
            <person name="Zhou W."/>
            <person name="Yu Q."/>
            <person name="An N."/>
            <person name="Chen Y."/>
            <person name="Cai Q."/>
            <person name="Wang B."/>
            <person name="Liu B."/>
            <person name="Min J."/>
            <person name="Huang Y."/>
            <person name="Wu H."/>
            <person name="Li Z."/>
            <person name="Zhang Y."/>
            <person name="Yin Y."/>
            <person name="Song W."/>
            <person name="Jiang J."/>
            <person name="Jackson S.A."/>
            <person name="Wing R.A."/>
            <person name="Wang J."/>
            <person name="Chen M."/>
        </authorList>
    </citation>
    <scope>NUCLEOTIDE SEQUENCE [LARGE SCALE GENOMIC DNA]</scope>
    <source>
        <strain evidence="2">cv. IRGC 101232</strain>
    </source>
</reference>
<dbReference type="HOGENOM" id="CLU_2967962_0_0_1"/>
<evidence type="ECO:0000313" key="3">
    <source>
        <dbReference type="Proteomes" id="UP000006038"/>
    </source>
</evidence>
<sequence>NRKTENETSEQFIVESNSSPSNTASQQRPIIHPFHPLQPKHSRQLIRPPVSTAPDTSGV</sequence>